<evidence type="ECO:0000256" key="8">
    <source>
        <dbReference type="ARBA" id="ARBA00048744"/>
    </source>
</evidence>
<evidence type="ECO:0000313" key="11">
    <source>
        <dbReference type="EMBL" id="DAD52692.1"/>
    </source>
</evidence>
<keyword evidence="4" id="KW-0548">Nucleotidyltransferase</keyword>
<proteinExistence type="predicted"/>
<reference evidence="11" key="1">
    <citation type="submission" date="2020-09" db="EMBL/GenBank/DDBJ databases">
        <title>Leviviricetes taxonomy.</title>
        <authorList>
            <person name="Stockdale S.R."/>
            <person name="Callanan J."/>
            <person name="Adriaenssens E.M."/>
            <person name="Kuhn J.H."/>
            <person name="Rumnieks J."/>
            <person name="Shkoporov A."/>
            <person name="Draper L.A."/>
            <person name="Ross P."/>
            <person name="Hill C."/>
        </authorList>
    </citation>
    <scope>NUCLEOTIDE SEQUENCE</scope>
</reference>
<keyword evidence="2 11" id="KW-0696">RNA-directed RNA polymerase</keyword>
<evidence type="ECO:0000256" key="6">
    <source>
        <dbReference type="ARBA" id="ARBA00022953"/>
    </source>
</evidence>
<keyword evidence="5" id="KW-0547">Nucleotide-binding</keyword>
<dbReference type="PROSITE" id="PS50522">
    <property type="entry name" value="RDRP_PHAGE"/>
    <property type="match status" value="1"/>
</dbReference>
<feature type="binding site" evidence="9">
    <location>
        <position position="438"/>
    </location>
    <ligand>
        <name>Mg(2+)</name>
        <dbReference type="ChEBI" id="CHEBI:18420"/>
        <label>2</label>
    </ligand>
</feature>
<evidence type="ECO:0000256" key="3">
    <source>
        <dbReference type="ARBA" id="ARBA00022679"/>
    </source>
</evidence>
<keyword evidence="9" id="KW-0460">Magnesium</keyword>
<keyword evidence="9" id="KW-0479">Metal-binding</keyword>
<evidence type="ECO:0000313" key="12">
    <source>
        <dbReference type="Proteomes" id="UP000677789"/>
    </source>
</evidence>
<dbReference type="EMBL" id="BK014178">
    <property type="protein sequence ID" value="DAD52692.1"/>
    <property type="molecule type" value="Genomic_RNA"/>
</dbReference>
<organism evidence="11 12">
    <name type="scientific">ssRNA phage SRR7976301_10</name>
    <dbReference type="NCBI Taxonomy" id="2786660"/>
    <lineage>
        <taxon>Viruses</taxon>
        <taxon>Riboviria</taxon>
        <taxon>Orthornavirae</taxon>
        <taxon>Lenarviricota</taxon>
        <taxon>Leviviricetes</taxon>
        <taxon>Timlovirales</taxon>
        <taxon>Steitzviridae</taxon>
        <taxon>Henifovirus</taxon>
        <taxon>Henifovirus sp. 'borborovivens'</taxon>
    </lineage>
</organism>
<accession>A0A8S5L5E1</accession>
<dbReference type="GO" id="GO:0003968">
    <property type="term" value="F:RNA-directed RNA polymerase activity"/>
    <property type="evidence" value="ECO:0007669"/>
    <property type="project" value="UniProtKB-KW"/>
</dbReference>
<dbReference type="InterPro" id="IPR007096">
    <property type="entry name" value="RNA-dir_Rpol_cat_phage"/>
</dbReference>
<feature type="binding site" evidence="9">
    <location>
        <position position="439"/>
    </location>
    <ligand>
        <name>Mg(2+)</name>
        <dbReference type="ChEBI" id="CHEBI:18420"/>
        <label>2</label>
    </ligand>
</feature>
<feature type="binding site" evidence="9">
    <location>
        <position position="348"/>
    </location>
    <ligand>
        <name>Mg(2+)</name>
        <dbReference type="ChEBI" id="CHEBI:18420"/>
        <label>2</label>
    </ligand>
</feature>
<dbReference type="GO" id="GO:0039694">
    <property type="term" value="P:viral RNA genome replication"/>
    <property type="evidence" value="ECO:0007669"/>
    <property type="project" value="InterPro"/>
</dbReference>
<gene>
    <name evidence="11" type="primary">SRR7976301_10_3</name>
</gene>
<evidence type="ECO:0000256" key="4">
    <source>
        <dbReference type="ARBA" id="ARBA00022695"/>
    </source>
</evidence>
<dbReference type="RefSeq" id="YP_010770671.1">
    <property type="nucleotide sequence ID" value="NC_074357.1"/>
</dbReference>
<dbReference type="GO" id="GO:0046872">
    <property type="term" value="F:metal ion binding"/>
    <property type="evidence" value="ECO:0007669"/>
    <property type="project" value="UniProtKB-KW"/>
</dbReference>
<dbReference type="GO" id="GO:0000166">
    <property type="term" value="F:nucleotide binding"/>
    <property type="evidence" value="ECO:0007669"/>
    <property type="project" value="UniProtKB-KW"/>
</dbReference>
<dbReference type="Pfam" id="PF03431">
    <property type="entry name" value="RNA_replicase_B"/>
    <property type="match status" value="1"/>
</dbReference>
<dbReference type="SUPFAM" id="SSF56672">
    <property type="entry name" value="DNA/RNA polymerases"/>
    <property type="match status" value="1"/>
</dbReference>
<feature type="domain" description="RdRp catalytic" evidence="10">
    <location>
        <begin position="332"/>
        <end position="470"/>
    </location>
</feature>
<dbReference type="InterPro" id="IPR043502">
    <property type="entry name" value="DNA/RNA_pol_sf"/>
</dbReference>
<dbReference type="InterPro" id="IPR005093">
    <property type="entry name" value="RNArep_beta"/>
</dbReference>
<comment type="cofactor">
    <cofactor evidence="9">
        <name>Mg(2+)</name>
        <dbReference type="ChEBI" id="CHEBI:18420"/>
    </cofactor>
    <text evidence="9">Binds 2 Mg(2+) per subunit.</text>
</comment>
<evidence type="ECO:0000256" key="2">
    <source>
        <dbReference type="ARBA" id="ARBA00022484"/>
    </source>
</evidence>
<dbReference type="Proteomes" id="UP000677789">
    <property type="component" value="Segment"/>
</dbReference>
<dbReference type="EC" id="2.7.7.48" evidence="1"/>
<name>A0A8S5L5E1_9VIRU</name>
<evidence type="ECO:0000256" key="9">
    <source>
        <dbReference type="PIRSR" id="PIRSR605093-1"/>
    </source>
</evidence>
<protein>
    <recommendedName>
        <fullName evidence="1">RNA-directed RNA polymerase</fullName>
        <ecNumber evidence="1">2.7.7.48</ecNumber>
    </recommendedName>
    <alternativeName>
        <fullName evidence="7">RNA replicase beta chain</fullName>
    </alternativeName>
</protein>
<keyword evidence="3" id="KW-0808">Transferase</keyword>
<keyword evidence="6" id="KW-0693">Viral RNA replication</keyword>
<comment type="catalytic activity">
    <reaction evidence="8">
        <text>RNA(n) + a ribonucleoside 5'-triphosphate = RNA(n+1) + diphosphate</text>
        <dbReference type="Rhea" id="RHEA:21248"/>
        <dbReference type="Rhea" id="RHEA-COMP:14527"/>
        <dbReference type="Rhea" id="RHEA-COMP:17342"/>
        <dbReference type="ChEBI" id="CHEBI:33019"/>
        <dbReference type="ChEBI" id="CHEBI:61557"/>
        <dbReference type="ChEBI" id="CHEBI:140395"/>
        <dbReference type="EC" id="2.7.7.48"/>
    </reaction>
</comment>
<dbReference type="KEGG" id="vg:80400167"/>
<evidence type="ECO:0000259" key="10">
    <source>
        <dbReference type="PROSITE" id="PS50522"/>
    </source>
</evidence>
<sequence>MDPHNSQSVFYTELLISIYHDLVSAMCSQSESQRDILEIRNRVESEGVSFLTKTLPRLGKSIDLAFAGGGVLQFQSFKRRKGTKLPRFAWTLFNILFRSDGTPRIYLESVEPQGLRDHEVEGALSSAVSDDGRPCRETMTMALRALRQVCFCFYKLKLPYTHDQEDQVIKDFVETDAKLSELPSPESAEPAIVKMASRLIHRVLANSSPHDGVPRHGPGTVATGEAIHQKHHFARYYERLAAFFSYDRWFFYSPTHICDSFRELQSWESKEAGTAKVVLVPKDSRGPRLISCEPLEYQWVQQGLKSVLVQTLESHPLTKGKVNFTDQQVNRRLALEGSRPPFRWVTLDMKEASDRVSLELVKALFPRDWYDALYASRSPHTRLPCGTVIALRKFAPMGSATCFPVEAFVFWALAVATLVIKRNESLRKAITKVYVYGDDIICEKEDHLLISATYPLFGLKLNEAKCCTAGPFKESCGEDAFLGQSVTPLRVSSVWSTHRSPTTLASYVAFSNAAYERKWFNVCYYLDRKIQEIWKSTVPTVSSRNPGVIAFIRPDQWTRPYNNRCRTRWNFHLQRPEIEGIALYPKTITSEDDGWNVLLRREAQKLHSQGGETAVSRTPYDEFVHHFGQPASRASQIGKYAIAHRTQPRRAWTLYCS</sequence>
<evidence type="ECO:0000256" key="1">
    <source>
        <dbReference type="ARBA" id="ARBA00012494"/>
    </source>
</evidence>
<evidence type="ECO:0000256" key="7">
    <source>
        <dbReference type="ARBA" id="ARBA00030248"/>
    </source>
</evidence>
<dbReference type="GeneID" id="80400167"/>
<evidence type="ECO:0000256" key="5">
    <source>
        <dbReference type="ARBA" id="ARBA00022741"/>
    </source>
</evidence>